<dbReference type="Pfam" id="PF20696">
    <property type="entry name" value="UbiD_C"/>
    <property type="match status" value="1"/>
</dbReference>
<feature type="domain" description="3-octaprenyl-4-hydroxybenzoate carboxy-lyase-like N-terminal" evidence="2">
    <location>
        <begin position="10"/>
        <end position="86"/>
    </location>
</feature>
<dbReference type="Pfam" id="PF20695">
    <property type="entry name" value="UbiD_N"/>
    <property type="match status" value="1"/>
</dbReference>
<dbReference type="GO" id="GO:0016831">
    <property type="term" value="F:carboxy-lyase activity"/>
    <property type="evidence" value="ECO:0007669"/>
    <property type="project" value="InterPro"/>
</dbReference>
<accession>A0A7C4LN57</accession>
<evidence type="ECO:0000313" key="4">
    <source>
        <dbReference type="EMBL" id="HGT39739.1"/>
    </source>
</evidence>
<dbReference type="Gene3D" id="3.40.1670.10">
    <property type="entry name" value="UbiD C-terminal domain-like"/>
    <property type="match status" value="1"/>
</dbReference>
<dbReference type="SUPFAM" id="SSF50475">
    <property type="entry name" value="FMN-binding split barrel"/>
    <property type="match status" value="1"/>
</dbReference>
<organism evidence="4">
    <name type="scientific">Schlesneria paludicola</name>
    <dbReference type="NCBI Taxonomy" id="360056"/>
    <lineage>
        <taxon>Bacteria</taxon>
        <taxon>Pseudomonadati</taxon>
        <taxon>Planctomycetota</taxon>
        <taxon>Planctomycetia</taxon>
        <taxon>Planctomycetales</taxon>
        <taxon>Planctomycetaceae</taxon>
        <taxon>Schlesneria</taxon>
    </lineage>
</organism>
<name>A0A7C4LN57_9PLAN</name>
<dbReference type="PANTHER" id="PTHR30108">
    <property type="entry name" value="3-OCTAPRENYL-4-HYDROXYBENZOATE CARBOXY-LYASE-RELATED"/>
    <property type="match status" value="1"/>
</dbReference>
<dbReference type="InterPro" id="IPR049381">
    <property type="entry name" value="UbiD-like_C"/>
</dbReference>
<dbReference type="AlphaFoldDB" id="A0A7C4LN57"/>
<feature type="domain" description="3-octaprenyl-4-hydroxybenzoate carboxy-lyase-like C-terminal" evidence="3">
    <location>
        <begin position="328"/>
        <end position="450"/>
    </location>
</feature>
<dbReference type="Pfam" id="PF01977">
    <property type="entry name" value="UbiD"/>
    <property type="match status" value="1"/>
</dbReference>
<dbReference type="InterPro" id="IPR002830">
    <property type="entry name" value="UbiD"/>
</dbReference>
<dbReference type="GO" id="GO:0005737">
    <property type="term" value="C:cytoplasm"/>
    <property type="evidence" value="ECO:0007669"/>
    <property type="project" value="TreeGrafter"/>
</dbReference>
<dbReference type="PANTHER" id="PTHR30108:SF17">
    <property type="entry name" value="FERULIC ACID DECARBOXYLASE 1"/>
    <property type="match status" value="1"/>
</dbReference>
<dbReference type="SUPFAM" id="SSF143968">
    <property type="entry name" value="UbiD C-terminal domain-like"/>
    <property type="match status" value="1"/>
</dbReference>
<reference evidence="4" key="1">
    <citation type="journal article" date="2020" name="mSystems">
        <title>Genome- and Community-Level Interaction Insights into Carbon Utilization and Element Cycling Functions of Hydrothermarchaeota in Hydrothermal Sediment.</title>
        <authorList>
            <person name="Zhou Z."/>
            <person name="Liu Y."/>
            <person name="Xu W."/>
            <person name="Pan J."/>
            <person name="Luo Z.H."/>
            <person name="Li M."/>
        </authorList>
    </citation>
    <scope>NUCLEOTIDE SEQUENCE [LARGE SCALE GENOMIC DNA]</scope>
    <source>
        <strain evidence="4">SpSt-508</strain>
    </source>
</reference>
<evidence type="ECO:0000259" key="1">
    <source>
        <dbReference type="Pfam" id="PF01977"/>
    </source>
</evidence>
<proteinExistence type="predicted"/>
<gene>
    <name evidence="4" type="ORF">ENS64_10835</name>
</gene>
<dbReference type="InterPro" id="IPR049383">
    <property type="entry name" value="UbiD-like_N"/>
</dbReference>
<feature type="domain" description="3-octaprenyl-4-hydroxybenzoate carboxy-lyase-like Rift-related" evidence="1">
    <location>
        <begin position="122"/>
        <end position="322"/>
    </location>
</feature>
<comment type="caution">
    <text evidence="4">The sequence shown here is derived from an EMBL/GenBank/DDBJ whole genome shotgun (WGS) entry which is preliminary data.</text>
</comment>
<dbReference type="NCBIfam" id="TIGR00148">
    <property type="entry name" value="UbiD family decarboxylase"/>
    <property type="match status" value="1"/>
</dbReference>
<evidence type="ECO:0000259" key="3">
    <source>
        <dbReference type="Pfam" id="PF20696"/>
    </source>
</evidence>
<evidence type="ECO:0000259" key="2">
    <source>
        <dbReference type="Pfam" id="PF20695"/>
    </source>
</evidence>
<dbReference type="InterPro" id="IPR048304">
    <property type="entry name" value="UbiD_Rift_dom"/>
</dbReference>
<dbReference type="EMBL" id="DSVQ01000015">
    <property type="protein sequence ID" value="HGT39739.1"/>
    <property type="molecule type" value="Genomic_DNA"/>
</dbReference>
<sequence>MPFDALGDFLSALQDAGELVRIAAPVDSAVELAAIVDRVAAAHPQGGPALLFTSVRNSQVPVIANLLGHPRRLCRALGVDTLADAGQRLGSTLQPDRPGNWWEALRLLPQWTERAGWLPRTVKQGLCQQVVKLGRDINLYEWPLPRHWPQESLPTLTAGVLVTAATPEHPLRLTRTAVQVVDRHRLLPYWLPQHPAWPLVDRFRGEKRQLPVALVFGGDPVLQIAAEAVDWLGLPAGFAWPGLLRGKAIELVKCRTHELEVPADAEWIVEGFVDPDAVAEPLVGLALPTAHLAERTDVPPIQVTAITHRASPLFSTVVPGPPPHEEAWLRWAIDRLFLPAVRQGVPEIVDCVRPWSGGCRHTLFVSIRKSQPYQARKVMHALWGTVPFQRVKMIVVVDADVDVQRESAVWWAVSSRVDPLRDVVWLTGAADMDDHATAVRGAGGRWGIDATRKLPAEGAGRPWPDELRWPPDVLASLHERWGEWGLPAPAQGI</sequence>
<protein>
    <submittedName>
        <fullName evidence="4">UbiD family decarboxylase</fullName>
    </submittedName>
</protein>